<keyword evidence="5" id="KW-0547">Nucleotide-binding</keyword>
<accession>A0A5C4VPI3</accession>
<dbReference type="InterPro" id="IPR050086">
    <property type="entry name" value="MetN_ABC_transporter-like"/>
</dbReference>
<evidence type="ECO:0000256" key="4">
    <source>
        <dbReference type="ARBA" id="ARBA00022475"/>
    </source>
</evidence>
<proteinExistence type="inferred from homology"/>
<dbReference type="Proteomes" id="UP000312512">
    <property type="component" value="Unassembled WGS sequence"/>
</dbReference>
<dbReference type="Gene3D" id="3.40.50.300">
    <property type="entry name" value="P-loop containing nucleotide triphosphate hydrolases"/>
    <property type="match status" value="1"/>
</dbReference>
<sequence>MNATPVLRVQNVRKRFGDHVALDGISLDVHEGEVVTVIGPSGSGKSTLVRCVHQLEGIDGGAMYLDGELLGHESHRGHLRPLPDRRVAAQRGRMGMVFQQFNLFAHWSVLRNLTEAQVAVHGRTPERAREEALRLLERVGLAGKADAHPRQLSGGQQQRVAIARALATDPRIMLFDEPTSALDPELVDEVLGVVRALAAGGMTMIIVTHEMAFAREVADRCVFMEHGRVVETGTPEEIFDRPSSPRLRAFLSRFSQERVAEGEAASEPEKELEKGNAR</sequence>
<dbReference type="GO" id="GO:0005886">
    <property type="term" value="C:plasma membrane"/>
    <property type="evidence" value="ECO:0007669"/>
    <property type="project" value="UniProtKB-SubCell"/>
</dbReference>
<dbReference type="Pfam" id="PF00005">
    <property type="entry name" value="ABC_tran"/>
    <property type="match status" value="1"/>
</dbReference>
<dbReference type="PIRSF" id="PIRSF039085">
    <property type="entry name" value="ABC_ATPase_HisP"/>
    <property type="match status" value="1"/>
</dbReference>
<comment type="caution">
    <text evidence="10">The sequence shown here is derived from an EMBL/GenBank/DDBJ whole genome shotgun (WGS) entry which is preliminary data.</text>
</comment>
<protein>
    <submittedName>
        <fullName evidence="10">ATP-binding cassette domain-containing protein</fullName>
    </submittedName>
</protein>
<dbReference type="EMBL" id="VDLX02000019">
    <property type="protein sequence ID" value="KAB8189638.1"/>
    <property type="molecule type" value="Genomic_DNA"/>
</dbReference>
<dbReference type="AlphaFoldDB" id="A0A5C4VPI3"/>
<dbReference type="PANTHER" id="PTHR43166:SF9">
    <property type="entry name" value="GLUTAMATE_ASPARTATE IMPORT ATP-BINDING PROTEIN GLTL"/>
    <property type="match status" value="1"/>
</dbReference>
<dbReference type="SMART" id="SM00382">
    <property type="entry name" value="AAA"/>
    <property type="match status" value="1"/>
</dbReference>
<dbReference type="PROSITE" id="PS00211">
    <property type="entry name" value="ABC_TRANSPORTER_1"/>
    <property type="match status" value="1"/>
</dbReference>
<dbReference type="GO" id="GO:0016887">
    <property type="term" value="F:ATP hydrolysis activity"/>
    <property type="evidence" value="ECO:0007669"/>
    <property type="project" value="InterPro"/>
</dbReference>
<evidence type="ECO:0000256" key="7">
    <source>
        <dbReference type="ARBA" id="ARBA00022970"/>
    </source>
</evidence>
<dbReference type="GO" id="GO:0015424">
    <property type="term" value="F:ABC-type amino acid transporter activity"/>
    <property type="evidence" value="ECO:0007669"/>
    <property type="project" value="InterPro"/>
</dbReference>
<dbReference type="InterPro" id="IPR027417">
    <property type="entry name" value="P-loop_NTPase"/>
</dbReference>
<evidence type="ECO:0000256" key="1">
    <source>
        <dbReference type="ARBA" id="ARBA00004202"/>
    </source>
</evidence>
<dbReference type="PROSITE" id="PS50893">
    <property type="entry name" value="ABC_TRANSPORTER_2"/>
    <property type="match status" value="1"/>
</dbReference>
<keyword evidence="7" id="KW-0029">Amino-acid transport</keyword>
<comment type="similarity">
    <text evidence="2">Belongs to the ABC transporter superfamily.</text>
</comment>
<dbReference type="InterPro" id="IPR030679">
    <property type="entry name" value="ABC_ATPase_HisP-typ"/>
</dbReference>
<evidence type="ECO:0000256" key="3">
    <source>
        <dbReference type="ARBA" id="ARBA00022448"/>
    </source>
</evidence>
<dbReference type="RefSeq" id="WP_139635500.1">
    <property type="nucleotide sequence ID" value="NZ_VDLX02000019.1"/>
</dbReference>
<keyword evidence="11" id="KW-1185">Reference proteome</keyword>
<dbReference type="CDD" id="cd03262">
    <property type="entry name" value="ABC_HisP_GlnQ"/>
    <property type="match status" value="1"/>
</dbReference>
<evidence type="ECO:0000313" key="11">
    <source>
        <dbReference type="Proteomes" id="UP000312512"/>
    </source>
</evidence>
<feature type="region of interest" description="Disordered" evidence="9">
    <location>
        <begin position="258"/>
        <end position="278"/>
    </location>
</feature>
<evidence type="ECO:0000256" key="2">
    <source>
        <dbReference type="ARBA" id="ARBA00005417"/>
    </source>
</evidence>
<keyword evidence="3" id="KW-0813">Transport</keyword>
<gene>
    <name evidence="10" type="ORF">FH608_039320</name>
</gene>
<reference evidence="10 11" key="1">
    <citation type="submission" date="2019-10" db="EMBL/GenBank/DDBJ databases">
        <title>Nonomuraea sp. nov., isolated from Phyllanthus amarus.</title>
        <authorList>
            <person name="Klykleung N."/>
            <person name="Tanasupawat S."/>
        </authorList>
    </citation>
    <scope>NUCLEOTIDE SEQUENCE [LARGE SCALE GENOMIC DNA]</scope>
    <source>
        <strain evidence="10 11">PA1-10</strain>
    </source>
</reference>
<name>A0A5C4VPI3_9ACTN</name>
<dbReference type="PANTHER" id="PTHR43166">
    <property type="entry name" value="AMINO ACID IMPORT ATP-BINDING PROTEIN"/>
    <property type="match status" value="1"/>
</dbReference>
<evidence type="ECO:0000313" key="10">
    <source>
        <dbReference type="EMBL" id="KAB8189638.1"/>
    </source>
</evidence>
<dbReference type="InterPro" id="IPR017871">
    <property type="entry name" value="ABC_transporter-like_CS"/>
</dbReference>
<evidence type="ECO:0000256" key="8">
    <source>
        <dbReference type="ARBA" id="ARBA00023136"/>
    </source>
</evidence>
<evidence type="ECO:0000256" key="6">
    <source>
        <dbReference type="ARBA" id="ARBA00022840"/>
    </source>
</evidence>
<dbReference type="InterPro" id="IPR003439">
    <property type="entry name" value="ABC_transporter-like_ATP-bd"/>
</dbReference>
<keyword evidence="8" id="KW-0472">Membrane</keyword>
<evidence type="ECO:0000256" key="5">
    <source>
        <dbReference type="ARBA" id="ARBA00022741"/>
    </source>
</evidence>
<organism evidence="10 11">
    <name type="scientific">Nonomuraea phyllanthi</name>
    <dbReference type="NCBI Taxonomy" id="2219224"/>
    <lineage>
        <taxon>Bacteria</taxon>
        <taxon>Bacillati</taxon>
        <taxon>Actinomycetota</taxon>
        <taxon>Actinomycetes</taxon>
        <taxon>Streptosporangiales</taxon>
        <taxon>Streptosporangiaceae</taxon>
        <taxon>Nonomuraea</taxon>
    </lineage>
</organism>
<evidence type="ECO:0000256" key="9">
    <source>
        <dbReference type="SAM" id="MobiDB-lite"/>
    </source>
</evidence>
<comment type="subcellular location">
    <subcellularLocation>
        <location evidence="1">Cell membrane</location>
        <topology evidence="1">Peripheral membrane protein</topology>
    </subcellularLocation>
</comment>
<dbReference type="OrthoDB" id="3513750at2"/>
<dbReference type="SUPFAM" id="SSF52540">
    <property type="entry name" value="P-loop containing nucleoside triphosphate hydrolases"/>
    <property type="match status" value="1"/>
</dbReference>
<dbReference type="InterPro" id="IPR003593">
    <property type="entry name" value="AAA+_ATPase"/>
</dbReference>
<dbReference type="GO" id="GO:0005524">
    <property type="term" value="F:ATP binding"/>
    <property type="evidence" value="ECO:0007669"/>
    <property type="project" value="UniProtKB-KW"/>
</dbReference>
<keyword evidence="6 10" id="KW-0067">ATP-binding</keyword>
<keyword evidence="4" id="KW-1003">Cell membrane</keyword>